<dbReference type="Gene3D" id="4.10.860.120">
    <property type="entry name" value="RNA polymerase II, clamp domain"/>
    <property type="match status" value="1"/>
</dbReference>
<name>A0A9D4UB94_ADICA</name>
<comment type="similarity">
    <text evidence="2 12">Belongs to the RNA polymerase beta' chain family.</text>
</comment>
<comment type="caution">
    <text evidence="15">The sequence shown here is derived from an EMBL/GenBank/DDBJ whole genome shotgun (WGS) entry which is preliminary data.</text>
</comment>
<dbReference type="InterPro" id="IPR038120">
    <property type="entry name" value="Rpb1_funnel_sf"/>
</dbReference>
<dbReference type="InterPro" id="IPR045867">
    <property type="entry name" value="DNA-dir_RpoC_beta_prime"/>
</dbReference>
<dbReference type="Gene3D" id="2.40.40.20">
    <property type="match status" value="1"/>
</dbReference>
<dbReference type="GO" id="GO:0006351">
    <property type="term" value="P:DNA-templated transcription"/>
    <property type="evidence" value="ECO:0007669"/>
    <property type="project" value="InterPro"/>
</dbReference>
<feature type="compositionally biased region" description="Acidic residues" evidence="13">
    <location>
        <begin position="1337"/>
        <end position="1351"/>
    </location>
</feature>
<keyword evidence="10" id="KW-0539">Nucleus</keyword>
<dbReference type="Gene3D" id="1.10.274.100">
    <property type="entry name" value="RNA polymerase Rpb1, domain 3"/>
    <property type="match status" value="1"/>
</dbReference>
<evidence type="ECO:0000313" key="15">
    <source>
        <dbReference type="EMBL" id="KAI5064715.1"/>
    </source>
</evidence>
<dbReference type="Pfam" id="PF00623">
    <property type="entry name" value="RNA_pol_Rpb1_2"/>
    <property type="match status" value="1"/>
</dbReference>
<dbReference type="InterPro" id="IPR000722">
    <property type="entry name" value="RNA_pol_asu"/>
</dbReference>
<evidence type="ECO:0000256" key="9">
    <source>
        <dbReference type="ARBA" id="ARBA00023163"/>
    </source>
</evidence>
<dbReference type="GO" id="GO:0046872">
    <property type="term" value="F:metal ion binding"/>
    <property type="evidence" value="ECO:0007669"/>
    <property type="project" value="UniProtKB-KW"/>
</dbReference>
<dbReference type="SUPFAM" id="SSF64484">
    <property type="entry name" value="beta and beta-prime subunits of DNA dependent RNA-polymerase"/>
    <property type="match status" value="1"/>
</dbReference>
<gene>
    <name evidence="15" type="ORF">GOP47_0019410</name>
</gene>
<dbReference type="GO" id="GO:0005736">
    <property type="term" value="C:RNA polymerase I complex"/>
    <property type="evidence" value="ECO:0007669"/>
    <property type="project" value="TreeGrafter"/>
</dbReference>
<evidence type="ECO:0000256" key="13">
    <source>
        <dbReference type="SAM" id="MobiDB-lite"/>
    </source>
</evidence>
<keyword evidence="8" id="KW-0460">Magnesium</keyword>
<dbReference type="FunFam" id="4.10.860.120:FF:000006">
    <property type="entry name" value="DNA-directed RNA polymerase subunit"/>
    <property type="match status" value="1"/>
</dbReference>
<feature type="compositionally biased region" description="Acidic residues" evidence="13">
    <location>
        <begin position="1365"/>
        <end position="1396"/>
    </location>
</feature>
<dbReference type="PANTHER" id="PTHR19376">
    <property type="entry name" value="DNA-DIRECTED RNA POLYMERASE"/>
    <property type="match status" value="1"/>
</dbReference>
<dbReference type="Gene3D" id="3.30.1490.180">
    <property type="entry name" value="RNA polymerase ii"/>
    <property type="match status" value="1"/>
</dbReference>
<evidence type="ECO:0000256" key="11">
    <source>
        <dbReference type="ARBA" id="ARBA00048552"/>
    </source>
</evidence>
<dbReference type="EC" id="2.7.7.6" evidence="12"/>
<evidence type="ECO:0000256" key="12">
    <source>
        <dbReference type="RuleBase" id="RU004279"/>
    </source>
</evidence>
<dbReference type="InterPro" id="IPR015699">
    <property type="entry name" value="DNA-dir_RNA_pol1_lsu_N"/>
</dbReference>
<dbReference type="GO" id="GO:0003899">
    <property type="term" value="F:DNA-directed RNA polymerase activity"/>
    <property type="evidence" value="ECO:0007669"/>
    <property type="project" value="UniProtKB-EC"/>
</dbReference>
<sequence>MATKENRAQVVSKVIERVGFSFYNTAEARAISVKQITSPILLDNMENPVPGGLYDPALGPLDQTGRCPTCGEPTLLCPGHFGHIDLALPVYNPLVFSPLVKILKHVCLFCHCFKMDRKRVQRYADQLELLHNGHEAESAKTNLNMGEESSDLESSTEGAYQTKVKTSGVLNAIKDLLKRFMEDIPKSKCENCEANVPTLRSEGVGKIFQMPLQKSKLSSNIMSGHRLEMASIINDALLDEGNLDEEGRSVGLASDQNANSVLTTVKGLETTADLSSQLRYLTTFEVKVHINRLWSKEKRICSLIWDAQKAYNEGSNEAFLGSSDFFLEAVLVPPNRFRPPNRLQGVMMEHPMNVLYADLLQANMNLMNVLRDGSIKYKPEDFAAINSAQVTALWLSLQNCTNKLIDSSTAIGKKGEQNGVRQLLEKKDGLFRMNLMGKRVNYSCRSVISPDPYIAVNEIGIPPYFATRLTYPEKVTHWNVNRLREAVTNGASVYPGATHVEDELGVVVSLNNVPRPQRLALSKTLLSTPSSTTGSTGGGNPDSVKVGGKIVYRHLRDGDALLVNRQPTLHKPSLMGHIARVLKGEKTLRLHYANCSTYNADFDGDEMNVHFPQDEAGRAEAYQIVNANQQFVVPTSGNPIRGLIQDHIVSGTLLTKRDTFLTREEYQELVYSACISSIPATYLKGPGRRKVGVIARDRSIKPLAPAILKPKQLWTGKQVVSTILGYVTSGRLPYTIKNTGKVSGEYLGRNSGETKLRIKENELLHGVIDKAQFGKYGLVHAFKEFYGADAAGQLLSSFSRLFTSFLQMYGFTCGISDLLLVPEGEQHRQMKLAAAQELGLRVHKRFVGLDDDENSSANELKLEIENSLQSKGASASALLDRLMSSSMNVVTSEVNNALFPRGLYKPFPHNCLSLMTTTGAKGGLVNFTQISSLLGQQELEGRRVPRMSSGKTLPCFPPWDTAARAGGFISDRFLSGLRLQEYYFHCMAGRDGLVDTAVKTSRSGYLQRCLIKNLECLRVHYDYSVRDSDGSIIQFRYGEDGVDVMKTNYLTQFKTLAANRTLLSQRIGVDATDEETLQNDTDATFEKISESFHQQLKQFLRTIPKSKKEALHLAKHKERRKFKNLMNLNFISSCAEPGEPVGVLAAQSIGEPSTQMTLNTFHLAGRGEMNVTLGIPRLREIFMTAAKKISTPVMTCPLLPGKSREDAERLAAKLRRVRLVDVIEKLEVGVIPFSMQDGRMRKVYNIKLTFLSKERYPPYLQLQMHEYELALRHQFSPIITREMGKAVSFRSGEKAKDAIRVLSLSQLGEWEEDKGLDDEEDHKVTKSARNTEHGEQIEEDDGDLAAEEDGADAEKRRAQETDERAYDEEADEEESTDGVDVENAQSEDEVENEAEKEDNKNKHATLEDELEKNISAETGKKKQAKVRSTFDGACFEMRVSVKHDTPHILLSETVERVAKQVSLRSMEGIDRVSVIDYNGDVGTPALQTEGINFEGLWSMSDDLDVNRLTTNSIAAVLEIYGVEAARATIVSEVKKVFMSYGISVDIRHLNLIADFMTHSGGFRPCNRIGIHDKSSPFLKMSFETASKFLVESTLKRQWDHLDSPSSRIILGQVVDMGTGSFDLLQNIHA</sequence>
<dbReference type="InterPro" id="IPR006592">
    <property type="entry name" value="RNA_pol_N"/>
</dbReference>
<dbReference type="InterPro" id="IPR007081">
    <property type="entry name" value="RNA_pol_Rpb1_5"/>
</dbReference>
<keyword evidence="6" id="KW-0479">Metal-binding</keyword>
<evidence type="ECO:0000256" key="5">
    <source>
        <dbReference type="ARBA" id="ARBA00022695"/>
    </source>
</evidence>
<dbReference type="InterPro" id="IPR044893">
    <property type="entry name" value="RNA_pol_Rpb1_clamp_domain"/>
</dbReference>
<dbReference type="Gene3D" id="6.20.50.80">
    <property type="match status" value="1"/>
</dbReference>
<dbReference type="FunFam" id="2.40.40.20:FF:000019">
    <property type="entry name" value="DNA-directed RNA polymerase II subunit RPB1"/>
    <property type="match status" value="1"/>
</dbReference>
<evidence type="ECO:0000256" key="2">
    <source>
        <dbReference type="ARBA" id="ARBA00006460"/>
    </source>
</evidence>
<comment type="subcellular location">
    <subcellularLocation>
        <location evidence="1">Nucleus</location>
    </subcellularLocation>
</comment>
<dbReference type="GO" id="GO:0003677">
    <property type="term" value="F:DNA binding"/>
    <property type="evidence" value="ECO:0007669"/>
    <property type="project" value="InterPro"/>
</dbReference>
<keyword evidence="9 12" id="KW-0804">Transcription</keyword>
<dbReference type="CDD" id="cd02735">
    <property type="entry name" value="RNAP_I_Rpa1_C"/>
    <property type="match status" value="1"/>
</dbReference>
<comment type="function">
    <text evidence="12">DNA-dependent RNA polymerase catalyzes the transcription of DNA into RNA using the four ribonucleoside triphosphates as substrates.</text>
</comment>
<feature type="compositionally biased region" description="Basic and acidic residues" evidence="13">
    <location>
        <begin position="1321"/>
        <end position="1336"/>
    </location>
</feature>
<feature type="region of interest" description="Disordered" evidence="13">
    <location>
        <begin position="1312"/>
        <end position="1422"/>
    </location>
</feature>
<evidence type="ECO:0000259" key="14">
    <source>
        <dbReference type="SMART" id="SM00663"/>
    </source>
</evidence>
<proteinExistence type="inferred from homology"/>
<evidence type="ECO:0000256" key="3">
    <source>
        <dbReference type="ARBA" id="ARBA00022478"/>
    </source>
</evidence>
<feature type="compositionally biased region" description="Basic and acidic residues" evidence="13">
    <location>
        <begin position="1397"/>
        <end position="1420"/>
    </location>
</feature>
<dbReference type="Pfam" id="PF05000">
    <property type="entry name" value="RNA_pol_Rpb1_4"/>
    <property type="match status" value="1"/>
</dbReference>
<dbReference type="Pfam" id="PF04983">
    <property type="entry name" value="RNA_pol_Rpb1_3"/>
    <property type="match status" value="1"/>
</dbReference>
<keyword evidence="16" id="KW-1185">Reference proteome</keyword>
<evidence type="ECO:0000256" key="7">
    <source>
        <dbReference type="ARBA" id="ARBA00022833"/>
    </source>
</evidence>
<dbReference type="EMBL" id="JABFUD020000019">
    <property type="protein sequence ID" value="KAI5064715.1"/>
    <property type="molecule type" value="Genomic_DNA"/>
</dbReference>
<dbReference type="InterPro" id="IPR007083">
    <property type="entry name" value="RNA_pol_Rpb1_4"/>
</dbReference>
<accession>A0A9D4UB94</accession>
<keyword evidence="4 12" id="KW-0808">Transferase</keyword>
<evidence type="ECO:0000256" key="1">
    <source>
        <dbReference type="ARBA" id="ARBA00004123"/>
    </source>
</evidence>
<dbReference type="FunFam" id="1.10.274.100:FF:000015">
    <property type="entry name" value="DNA-directed RNA polymerase subunit"/>
    <property type="match status" value="1"/>
</dbReference>
<dbReference type="Pfam" id="PF04998">
    <property type="entry name" value="RNA_pol_Rpb1_5"/>
    <property type="match status" value="1"/>
</dbReference>
<reference evidence="15" key="1">
    <citation type="submission" date="2021-01" db="EMBL/GenBank/DDBJ databases">
        <title>Adiantum capillus-veneris genome.</title>
        <authorList>
            <person name="Fang Y."/>
            <person name="Liao Q."/>
        </authorList>
    </citation>
    <scope>NUCLEOTIDE SEQUENCE</scope>
    <source>
        <strain evidence="15">H3</strain>
        <tissue evidence="15">Leaf</tissue>
    </source>
</reference>
<comment type="catalytic activity">
    <reaction evidence="11 12">
        <text>RNA(n) + a ribonucleoside 5'-triphosphate = RNA(n+1) + diphosphate</text>
        <dbReference type="Rhea" id="RHEA:21248"/>
        <dbReference type="Rhea" id="RHEA-COMP:14527"/>
        <dbReference type="Rhea" id="RHEA-COMP:17342"/>
        <dbReference type="ChEBI" id="CHEBI:33019"/>
        <dbReference type="ChEBI" id="CHEBI:61557"/>
        <dbReference type="ChEBI" id="CHEBI:140395"/>
        <dbReference type="EC" id="2.7.7.6"/>
    </reaction>
</comment>
<dbReference type="InterPro" id="IPR007066">
    <property type="entry name" value="RNA_pol_Rpb1_3"/>
</dbReference>
<dbReference type="OrthoDB" id="270392at2759"/>
<keyword evidence="7" id="KW-0862">Zinc</keyword>
<evidence type="ECO:0000313" key="16">
    <source>
        <dbReference type="Proteomes" id="UP000886520"/>
    </source>
</evidence>
<evidence type="ECO:0000256" key="4">
    <source>
        <dbReference type="ARBA" id="ARBA00022679"/>
    </source>
</evidence>
<dbReference type="InterPro" id="IPR007080">
    <property type="entry name" value="RNA_pol_Rpb1_1"/>
</dbReference>
<dbReference type="Pfam" id="PF04997">
    <property type="entry name" value="RNA_pol_Rpb1_1"/>
    <property type="match status" value="1"/>
</dbReference>
<protein>
    <recommendedName>
        <fullName evidence="12">DNA-directed RNA polymerase subunit</fullName>
        <ecNumber evidence="12">2.7.7.6</ecNumber>
    </recommendedName>
</protein>
<dbReference type="SMART" id="SM00663">
    <property type="entry name" value="RPOLA_N"/>
    <property type="match status" value="1"/>
</dbReference>
<keyword evidence="5 12" id="KW-0548">Nucleotidyltransferase</keyword>
<evidence type="ECO:0000256" key="6">
    <source>
        <dbReference type="ARBA" id="ARBA00022723"/>
    </source>
</evidence>
<dbReference type="CDD" id="cd01435">
    <property type="entry name" value="RNAP_I_RPA1_N"/>
    <property type="match status" value="1"/>
</dbReference>
<dbReference type="InterPro" id="IPR047107">
    <property type="entry name" value="DNA-dir_RNA_pol1_lsu_C"/>
</dbReference>
<evidence type="ECO:0000256" key="8">
    <source>
        <dbReference type="ARBA" id="ARBA00022842"/>
    </source>
</evidence>
<dbReference type="PANTHER" id="PTHR19376:SF11">
    <property type="entry name" value="DNA-DIRECTED RNA POLYMERASE I SUBUNIT RPA1"/>
    <property type="match status" value="1"/>
</dbReference>
<dbReference type="Gene3D" id="1.10.150.390">
    <property type="match status" value="1"/>
</dbReference>
<dbReference type="InterPro" id="IPR042102">
    <property type="entry name" value="RNA_pol_Rpb1_3_sf"/>
</dbReference>
<dbReference type="Gene3D" id="1.10.132.30">
    <property type="match status" value="1"/>
</dbReference>
<dbReference type="Proteomes" id="UP000886520">
    <property type="component" value="Chromosome 19"/>
</dbReference>
<feature type="domain" description="RNA polymerase N-terminal" evidence="14">
    <location>
        <begin position="323"/>
        <end position="655"/>
    </location>
</feature>
<feature type="compositionally biased region" description="Basic and acidic residues" evidence="13">
    <location>
        <begin position="1352"/>
        <end position="1364"/>
    </location>
</feature>
<evidence type="ECO:0000256" key="10">
    <source>
        <dbReference type="ARBA" id="ARBA00023242"/>
    </source>
</evidence>
<organism evidence="15 16">
    <name type="scientific">Adiantum capillus-veneris</name>
    <name type="common">Maidenhair fern</name>
    <dbReference type="NCBI Taxonomy" id="13818"/>
    <lineage>
        <taxon>Eukaryota</taxon>
        <taxon>Viridiplantae</taxon>
        <taxon>Streptophyta</taxon>
        <taxon>Embryophyta</taxon>
        <taxon>Tracheophyta</taxon>
        <taxon>Polypodiopsida</taxon>
        <taxon>Polypodiidae</taxon>
        <taxon>Polypodiales</taxon>
        <taxon>Pteridineae</taxon>
        <taxon>Pteridaceae</taxon>
        <taxon>Vittarioideae</taxon>
        <taxon>Adiantum</taxon>
    </lineage>
</organism>
<dbReference type="Gene3D" id="3.30.70.2850">
    <property type="match status" value="1"/>
</dbReference>
<keyword evidence="3 12" id="KW-0240">DNA-directed RNA polymerase</keyword>